<keyword evidence="3" id="KW-1185">Reference proteome</keyword>
<evidence type="ECO:0000313" key="2">
    <source>
        <dbReference type="EMBL" id="EJK51120.1"/>
    </source>
</evidence>
<comment type="caution">
    <text evidence="2">The sequence shown here is derived from an EMBL/GenBank/DDBJ whole genome shotgun (WGS) entry which is preliminary data.</text>
</comment>
<reference evidence="2 3" key="1">
    <citation type="journal article" date="2012" name="Genome Biol.">
        <title>Genome and low-iron response of an oceanic diatom adapted to chronic iron limitation.</title>
        <authorList>
            <person name="Lommer M."/>
            <person name="Specht M."/>
            <person name="Roy A.S."/>
            <person name="Kraemer L."/>
            <person name="Andreson R."/>
            <person name="Gutowska M.A."/>
            <person name="Wolf J."/>
            <person name="Bergner S.V."/>
            <person name="Schilhabel M.B."/>
            <person name="Klostermeier U.C."/>
            <person name="Beiko R.G."/>
            <person name="Rosenstiel P."/>
            <person name="Hippler M."/>
            <person name="Laroche J."/>
        </authorList>
    </citation>
    <scope>NUCLEOTIDE SEQUENCE [LARGE SCALE GENOMIC DNA]</scope>
    <source>
        <strain evidence="2 3">CCMP1005</strain>
    </source>
</reference>
<feature type="non-terminal residue" evidence="2">
    <location>
        <position position="118"/>
    </location>
</feature>
<evidence type="ECO:0000256" key="1">
    <source>
        <dbReference type="SAM" id="MobiDB-lite"/>
    </source>
</evidence>
<dbReference type="Proteomes" id="UP000266841">
    <property type="component" value="Unassembled WGS sequence"/>
</dbReference>
<feature type="compositionally biased region" description="Low complexity" evidence="1">
    <location>
        <begin position="15"/>
        <end position="31"/>
    </location>
</feature>
<feature type="region of interest" description="Disordered" evidence="1">
    <location>
        <begin position="1"/>
        <end position="118"/>
    </location>
</feature>
<sequence length="118" mass="12239">MRHTRSSRRARPSSLTLLLRPAPPKALAALLFGSGESPRGGPTGASARGARPGEGGRSADRGDGRSPLVTALGLLPRRRRGRTDGARRVPGRGTTPPVPRGLAGGGDLTRRPPCPVRV</sequence>
<evidence type="ECO:0000313" key="3">
    <source>
        <dbReference type="Proteomes" id="UP000266841"/>
    </source>
</evidence>
<protein>
    <submittedName>
        <fullName evidence="2">Uncharacterized protein</fullName>
    </submittedName>
</protein>
<proteinExistence type="predicted"/>
<dbReference type="EMBL" id="AGNL01042190">
    <property type="protein sequence ID" value="EJK51120.1"/>
    <property type="molecule type" value="Genomic_DNA"/>
</dbReference>
<organism evidence="2 3">
    <name type="scientific">Thalassiosira oceanica</name>
    <name type="common">Marine diatom</name>
    <dbReference type="NCBI Taxonomy" id="159749"/>
    <lineage>
        <taxon>Eukaryota</taxon>
        <taxon>Sar</taxon>
        <taxon>Stramenopiles</taxon>
        <taxon>Ochrophyta</taxon>
        <taxon>Bacillariophyta</taxon>
        <taxon>Coscinodiscophyceae</taxon>
        <taxon>Thalassiosirophycidae</taxon>
        <taxon>Thalassiosirales</taxon>
        <taxon>Thalassiosiraceae</taxon>
        <taxon>Thalassiosira</taxon>
    </lineage>
</organism>
<dbReference type="AlphaFoldDB" id="K0RD57"/>
<name>K0RD57_THAOC</name>
<accession>K0RD57</accession>
<gene>
    <name evidence="2" type="ORF">THAOC_29740</name>
</gene>
<feature type="compositionally biased region" description="Basic residues" evidence="1">
    <location>
        <begin position="1"/>
        <end position="11"/>
    </location>
</feature>